<dbReference type="InterPro" id="IPR011303">
    <property type="entry name" value="RnfD_bac"/>
</dbReference>
<feature type="transmembrane region" description="Helical" evidence="10">
    <location>
        <begin position="207"/>
        <end position="227"/>
    </location>
</feature>
<keyword evidence="7 10" id="KW-0249">Electron transport</keyword>
<evidence type="ECO:0000256" key="4">
    <source>
        <dbReference type="ARBA" id="ARBA00022643"/>
    </source>
</evidence>
<evidence type="ECO:0000256" key="2">
    <source>
        <dbReference type="ARBA" id="ARBA00022553"/>
    </source>
</evidence>
<evidence type="ECO:0000256" key="1">
    <source>
        <dbReference type="ARBA" id="ARBA00022448"/>
    </source>
</evidence>
<keyword evidence="4 10" id="KW-0288">FMN</keyword>
<evidence type="ECO:0000256" key="3">
    <source>
        <dbReference type="ARBA" id="ARBA00022630"/>
    </source>
</evidence>
<dbReference type="Pfam" id="PF03116">
    <property type="entry name" value="NQR2_RnfD_RnfE"/>
    <property type="match status" value="1"/>
</dbReference>
<dbReference type="InterPro" id="IPR004338">
    <property type="entry name" value="NqrB/RnfD"/>
</dbReference>
<name>K4KXQ6_SIMAS</name>
<protein>
    <recommendedName>
        <fullName evidence="10">Ion-translocating oxidoreductase complex subunit D</fullName>
        <ecNumber evidence="10">7.-.-.-</ecNumber>
    </recommendedName>
    <alternativeName>
        <fullName evidence="10">Rnf electron transport complex subunit D</fullName>
    </alternativeName>
</protein>
<evidence type="ECO:0000256" key="10">
    <source>
        <dbReference type="HAMAP-Rule" id="MF_00462"/>
    </source>
</evidence>
<keyword evidence="3 10" id="KW-0285">Flavoprotein</keyword>
<organism evidence="11 12">
    <name type="scientific">Simiduia agarivorans (strain DSM 21679 / JCM 13881 / BCRC 17597 / SA1)</name>
    <dbReference type="NCBI Taxonomy" id="1117647"/>
    <lineage>
        <taxon>Bacteria</taxon>
        <taxon>Pseudomonadati</taxon>
        <taxon>Pseudomonadota</taxon>
        <taxon>Gammaproteobacteria</taxon>
        <taxon>Cellvibrionales</taxon>
        <taxon>Cellvibrionaceae</taxon>
        <taxon>Simiduia</taxon>
    </lineage>
</organism>
<keyword evidence="1 10" id="KW-0813">Transport</keyword>
<feature type="transmembrane region" description="Helical" evidence="10">
    <location>
        <begin position="125"/>
        <end position="144"/>
    </location>
</feature>
<dbReference type="HOGENOM" id="CLU_042020_0_0_6"/>
<comment type="function">
    <text evidence="10">Part of a membrane-bound complex that couples electron transfer with translocation of ions across the membrane.</text>
</comment>
<evidence type="ECO:0000313" key="12">
    <source>
        <dbReference type="Proteomes" id="UP000000466"/>
    </source>
</evidence>
<comment type="subcellular location">
    <subcellularLocation>
        <location evidence="10">Cell inner membrane</location>
        <topology evidence="10">Multi-pass membrane protein</topology>
    </subcellularLocation>
</comment>
<keyword evidence="9 10" id="KW-0472">Membrane</keyword>
<keyword evidence="6 10" id="KW-1278">Translocase</keyword>
<dbReference type="NCBIfam" id="NF002011">
    <property type="entry name" value="PRK00816.1"/>
    <property type="match status" value="1"/>
</dbReference>
<dbReference type="OrthoDB" id="9776359at2"/>
<accession>K4KXQ6</accession>
<dbReference type="EC" id="7.-.-.-" evidence="10"/>
<gene>
    <name evidence="10" type="primary">rnfD</name>
    <name evidence="11" type="ordered locus">M5M_07480</name>
</gene>
<feature type="transmembrane region" description="Helical" evidence="10">
    <location>
        <begin position="71"/>
        <end position="89"/>
    </location>
</feature>
<feature type="modified residue" description="FMN phosphoryl threonine" evidence="10">
    <location>
        <position position="179"/>
    </location>
</feature>
<dbReference type="KEGG" id="saga:M5M_07480"/>
<dbReference type="Proteomes" id="UP000000466">
    <property type="component" value="Chromosome"/>
</dbReference>
<dbReference type="RefSeq" id="WP_015046860.1">
    <property type="nucleotide sequence ID" value="NC_018868.3"/>
</dbReference>
<dbReference type="STRING" id="1117647.M5M_07480"/>
<evidence type="ECO:0000256" key="6">
    <source>
        <dbReference type="ARBA" id="ARBA00022967"/>
    </source>
</evidence>
<keyword evidence="8 10" id="KW-1133">Transmembrane helix</keyword>
<keyword evidence="5 10" id="KW-0812">Transmembrane</keyword>
<dbReference type="EMBL" id="CP003746">
    <property type="protein sequence ID" value="AFU98687.1"/>
    <property type="molecule type" value="Genomic_DNA"/>
</dbReference>
<dbReference type="GO" id="GO:0022900">
    <property type="term" value="P:electron transport chain"/>
    <property type="evidence" value="ECO:0007669"/>
    <property type="project" value="UniProtKB-UniRule"/>
</dbReference>
<evidence type="ECO:0000313" key="11">
    <source>
        <dbReference type="EMBL" id="AFU98687.1"/>
    </source>
</evidence>
<feature type="transmembrane region" description="Helical" evidence="10">
    <location>
        <begin position="95"/>
        <end position="113"/>
    </location>
</feature>
<evidence type="ECO:0000256" key="9">
    <source>
        <dbReference type="ARBA" id="ARBA00023136"/>
    </source>
</evidence>
<comment type="subunit">
    <text evidence="10">The complex is composed of six subunits: RnfA, RnfB, RnfC, RnfD, RnfE and RnfG.</text>
</comment>
<feature type="transmembrane region" description="Helical" evidence="10">
    <location>
        <begin position="264"/>
        <end position="281"/>
    </location>
</feature>
<evidence type="ECO:0000256" key="5">
    <source>
        <dbReference type="ARBA" id="ARBA00022692"/>
    </source>
</evidence>
<proteinExistence type="inferred from homology"/>
<dbReference type="AlphaFoldDB" id="K4KXQ6"/>
<evidence type="ECO:0000256" key="8">
    <source>
        <dbReference type="ARBA" id="ARBA00022989"/>
    </source>
</evidence>
<keyword evidence="2 10" id="KW-0597">Phosphoprotein</keyword>
<feature type="transmembrane region" description="Helical" evidence="10">
    <location>
        <begin position="44"/>
        <end position="64"/>
    </location>
</feature>
<keyword evidence="10" id="KW-1003">Cell membrane</keyword>
<feature type="transmembrane region" description="Helical" evidence="10">
    <location>
        <begin position="234"/>
        <end position="252"/>
    </location>
</feature>
<dbReference type="PANTHER" id="PTHR30578">
    <property type="entry name" value="ELECTRON TRANSPORT COMPLEX PROTEIN RNFD"/>
    <property type="match status" value="1"/>
</dbReference>
<reference evidence="11 12" key="1">
    <citation type="journal article" date="2013" name="Genome Announc.">
        <title>Complete genome sequence of Simiduia agarivorans SA1(T), a marine bacterium able to degrade a variety of polysaccharides.</title>
        <authorList>
            <person name="Lin S.Y."/>
            <person name="Shieh W.Y."/>
            <person name="Chen J.S."/>
            <person name="Tang S.L."/>
        </authorList>
    </citation>
    <scope>NUCLEOTIDE SEQUENCE [LARGE SCALE GENOMIC DNA]</scope>
    <source>
        <strain evidence="12">DSM 21679 / JCM 13881 / BCRC 17597 / SA1</strain>
    </source>
</reference>
<dbReference type="PANTHER" id="PTHR30578:SF0">
    <property type="entry name" value="ION-TRANSLOCATING OXIDOREDUCTASE COMPLEX SUBUNIT D"/>
    <property type="match status" value="1"/>
</dbReference>
<dbReference type="eggNOG" id="COG4658">
    <property type="taxonomic scope" value="Bacteria"/>
</dbReference>
<feature type="transmembrane region" description="Helical" evidence="10">
    <location>
        <begin position="293"/>
        <end position="310"/>
    </location>
</feature>
<keyword evidence="10" id="KW-0997">Cell inner membrane</keyword>
<comment type="similarity">
    <text evidence="10">Belongs to the NqrB/RnfD family.</text>
</comment>
<keyword evidence="12" id="KW-1185">Reference proteome</keyword>
<dbReference type="HAMAP" id="MF_00462">
    <property type="entry name" value="RsxD_RnfD"/>
    <property type="match status" value="1"/>
</dbReference>
<dbReference type="GO" id="GO:0055085">
    <property type="term" value="P:transmembrane transport"/>
    <property type="evidence" value="ECO:0007669"/>
    <property type="project" value="InterPro"/>
</dbReference>
<dbReference type="GO" id="GO:0005886">
    <property type="term" value="C:plasma membrane"/>
    <property type="evidence" value="ECO:0007669"/>
    <property type="project" value="UniProtKB-SubCell"/>
</dbReference>
<dbReference type="NCBIfam" id="TIGR01946">
    <property type="entry name" value="rnfD"/>
    <property type="match status" value="1"/>
</dbReference>
<sequence>MALMRITSPHATGSNRTQKVMLTVCLATLPGLLAMTWFFGVGPIINVVLAGLYAMLWEALVLRLRKRPVGFFLRDGSALLTGILLGLALPPYCPWWLILIGTGFAVAIAKQLYGGLGQNPFNPAMVGYVVLLISFPVAMTQWPLPEAALAASHRLPSLTESISLVFGTGTVADAYTGATPLDAFRQNNGLLVQDLYADASVFAHGQWAGIGFEWVNLGFLMGGLFLLQQRLFTWHAPVGMLGALVLLSAVFYDGGSSNSAGSPLMHLLSGGTMLGAFFIVTDPVTSCTSNRGRLIFGIGVGVLVFCIRTWGNYPDAVAFGVLLMNFAAPFIDYYTPPRTYGHERARSVREKAE</sequence>
<feature type="transmembrane region" description="Helical" evidence="10">
    <location>
        <begin position="20"/>
        <end position="38"/>
    </location>
</feature>
<feature type="transmembrane region" description="Helical" evidence="10">
    <location>
        <begin position="316"/>
        <end position="334"/>
    </location>
</feature>
<comment type="cofactor">
    <cofactor evidence="10">
        <name>FMN</name>
        <dbReference type="ChEBI" id="CHEBI:58210"/>
    </cofactor>
</comment>
<evidence type="ECO:0000256" key="7">
    <source>
        <dbReference type="ARBA" id="ARBA00022982"/>
    </source>
</evidence>